<reference evidence="3" key="1">
    <citation type="submission" date="2010-08" db="EMBL/GenBank/DDBJ databases">
        <authorList>
            <consortium name="Caenorhabditis japonica Sequencing Consortium"/>
            <person name="Wilson R.K."/>
        </authorList>
    </citation>
    <scope>NUCLEOTIDE SEQUENCE [LARGE SCALE GENOMIC DNA]</scope>
    <source>
        <strain evidence="3">DF5081</strain>
    </source>
</reference>
<organism evidence="2 3">
    <name type="scientific">Caenorhabditis japonica</name>
    <dbReference type="NCBI Taxonomy" id="281687"/>
    <lineage>
        <taxon>Eukaryota</taxon>
        <taxon>Metazoa</taxon>
        <taxon>Ecdysozoa</taxon>
        <taxon>Nematoda</taxon>
        <taxon>Chromadorea</taxon>
        <taxon>Rhabditida</taxon>
        <taxon>Rhabditina</taxon>
        <taxon>Rhabditomorpha</taxon>
        <taxon>Rhabditoidea</taxon>
        <taxon>Rhabditidae</taxon>
        <taxon>Peloderinae</taxon>
        <taxon>Caenorhabditis</taxon>
    </lineage>
</organism>
<dbReference type="EnsemblMetazoa" id="CJA31695.1">
    <property type="protein sequence ID" value="CJA31695.1"/>
    <property type="gene ID" value="WBGene00207542"/>
</dbReference>
<protein>
    <submittedName>
        <fullName evidence="2">Uncharacterized protein</fullName>
    </submittedName>
</protein>
<name>A0A8R1IJL1_CAEJA</name>
<reference evidence="2" key="2">
    <citation type="submission" date="2022-06" db="UniProtKB">
        <authorList>
            <consortium name="EnsemblMetazoa"/>
        </authorList>
    </citation>
    <scope>IDENTIFICATION</scope>
    <source>
        <strain evidence="2">DF5081</strain>
    </source>
</reference>
<accession>A0A8R1IJL1</accession>
<evidence type="ECO:0000313" key="3">
    <source>
        <dbReference type="Proteomes" id="UP000005237"/>
    </source>
</evidence>
<evidence type="ECO:0000256" key="1">
    <source>
        <dbReference type="SAM" id="MobiDB-lite"/>
    </source>
</evidence>
<proteinExistence type="predicted"/>
<sequence>MRRIRDKIRYGPKSQKSPPSSEHRQTPHWSHVQKIDALTDQTKAARIQRCRELLKRFKPVDTLDIVFTNEKLFTFYQSDLERKACATPNKTLDSLSKI</sequence>
<feature type="region of interest" description="Disordered" evidence="1">
    <location>
        <begin position="1"/>
        <end position="30"/>
    </location>
</feature>
<dbReference type="AlphaFoldDB" id="A0A8R1IJL1"/>
<keyword evidence="3" id="KW-1185">Reference proteome</keyword>
<evidence type="ECO:0000313" key="2">
    <source>
        <dbReference type="EnsemblMetazoa" id="CJA31695.1"/>
    </source>
</evidence>
<dbReference type="Proteomes" id="UP000005237">
    <property type="component" value="Unassembled WGS sequence"/>
</dbReference>